<dbReference type="PANTHER" id="PTHR30537">
    <property type="entry name" value="HTH-TYPE TRANSCRIPTIONAL REGULATOR"/>
    <property type="match status" value="1"/>
</dbReference>
<dbReference type="Gene3D" id="3.40.190.290">
    <property type="match status" value="1"/>
</dbReference>
<dbReference type="STRING" id="1245469.S58_44310"/>
<dbReference type="GO" id="GO:0003700">
    <property type="term" value="F:DNA-binding transcription factor activity"/>
    <property type="evidence" value="ECO:0007669"/>
    <property type="project" value="InterPro"/>
</dbReference>
<dbReference type="PATRIC" id="fig|1245469.3.peg.4533"/>
<sequence length="306" mass="33455">MDRFEAMRTLVAAVDGGSLSAASRALGVPLPTVSRWISDLEAHLGSRLLVRTSRKLILTEAGEAFAAVARRLLDDLAEAERAASGEYREPRGELLVTAPIMFGKLHVAPLVHAFLAAYTPVSVRLILSDHVIDIVEAHVDVAVRIGRMPDSQLISRQVGHVRWILSASPDYLARRGEPANLEALRDHDCIAFEGLQTYRSWTFGSGANERTVPIKPRFSVNTADAVVEAAAAGLGVARLMSYQAAPAIADRRLVQILHRRDDHPTPVNLMHQPQPVQPLKRRAFLDFVAPRLSLALANIEESLGRA</sequence>
<dbReference type="GeneID" id="301818216"/>
<dbReference type="EMBL" id="AP012603">
    <property type="protein sequence ID" value="BAM90416.1"/>
    <property type="molecule type" value="Genomic_DNA"/>
</dbReference>
<comment type="function">
    <text evidence="1">NodD regulates the expression of the nodABCFE genes which encode other nodulation proteins. NodD is also a negative regulator of its own expression. Binds flavonoids as inducers.</text>
</comment>
<dbReference type="KEGG" id="aol:S58_44310"/>
<reference evidence="7 8" key="1">
    <citation type="journal article" date="2013" name="Appl. Environ. Microbiol.">
        <title>Genome analysis suggests that the soil oligotrophic bacterium Agromonas oligotrophica (Bradyrhizobium oligotrophicum) is a nitrogen-fixing symbiont of Aeschynomene indica.</title>
        <authorList>
            <person name="Okubo T."/>
            <person name="Fukushima S."/>
            <person name="Itakura M."/>
            <person name="Oshima K."/>
            <person name="Longtonglang A."/>
            <person name="Teaumroong N."/>
            <person name="Mitsui H."/>
            <person name="Hattori M."/>
            <person name="Hattori R."/>
            <person name="Hattori T."/>
            <person name="Minamisawa K."/>
        </authorList>
    </citation>
    <scope>NUCLEOTIDE SEQUENCE [LARGE SCALE GENOMIC DNA]</scope>
    <source>
        <strain evidence="7 8">S58</strain>
    </source>
</reference>
<comment type="similarity">
    <text evidence="2">Belongs to the LysR transcriptional regulatory family.</text>
</comment>
<evidence type="ECO:0000256" key="2">
    <source>
        <dbReference type="ARBA" id="ARBA00009437"/>
    </source>
</evidence>
<evidence type="ECO:0000256" key="3">
    <source>
        <dbReference type="ARBA" id="ARBA00023015"/>
    </source>
</evidence>
<dbReference type="AlphaFoldDB" id="M4ZAM4"/>
<dbReference type="InterPro" id="IPR005119">
    <property type="entry name" value="LysR_subst-bd"/>
</dbReference>
<dbReference type="SUPFAM" id="SSF53850">
    <property type="entry name" value="Periplasmic binding protein-like II"/>
    <property type="match status" value="1"/>
</dbReference>
<dbReference type="InterPro" id="IPR058163">
    <property type="entry name" value="LysR-type_TF_proteobact-type"/>
</dbReference>
<gene>
    <name evidence="7" type="ORF">S58_44310</name>
</gene>
<dbReference type="InterPro" id="IPR036388">
    <property type="entry name" value="WH-like_DNA-bd_sf"/>
</dbReference>
<dbReference type="Pfam" id="PF00126">
    <property type="entry name" value="HTH_1"/>
    <property type="match status" value="1"/>
</dbReference>
<dbReference type="InterPro" id="IPR000847">
    <property type="entry name" value="LysR_HTH_N"/>
</dbReference>
<proteinExistence type="inferred from homology"/>
<evidence type="ECO:0000256" key="1">
    <source>
        <dbReference type="ARBA" id="ARBA00003502"/>
    </source>
</evidence>
<name>M4ZAM4_9BRAD</name>
<dbReference type="GO" id="GO:0006351">
    <property type="term" value="P:DNA-templated transcription"/>
    <property type="evidence" value="ECO:0007669"/>
    <property type="project" value="TreeGrafter"/>
</dbReference>
<keyword evidence="3" id="KW-0805">Transcription regulation</keyword>
<dbReference type="RefSeq" id="WP_015667521.1">
    <property type="nucleotide sequence ID" value="NC_020453.1"/>
</dbReference>
<evidence type="ECO:0000259" key="6">
    <source>
        <dbReference type="PROSITE" id="PS50931"/>
    </source>
</evidence>
<evidence type="ECO:0000313" key="8">
    <source>
        <dbReference type="Proteomes" id="UP000011841"/>
    </source>
</evidence>
<feature type="domain" description="HTH lysR-type" evidence="6">
    <location>
        <begin position="1"/>
        <end position="59"/>
    </location>
</feature>
<dbReference type="eggNOG" id="COG0583">
    <property type="taxonomic scope" value="Bacteria"/>
</dbReference>
<evidence type="ECO:0000313" key="7">
    <source>
        <dbReference type="EMBL" id="BAM90416.1"/>
    </source>
</evidence>
<keyword evidence="8" id="KW-1185">Reference proteome</keyword>
<protein>
    <submittedName>
        <fullName evidence="7">Transcriptional regulator, LysR family</fullName>
    </submittedName>
</protein>
<dbReference type="HOGENOM" id="CLU_039613_16_4_5"/>
<dbReference type="PANTHER" id="PTHR30537:SF5">
    <property type="entry name" value="HTH-TYPE TRANSCRIPTIONAL ACTIVATOR TTDR-RELATED"/>
    <property type="match status" value="1"/>
</dbReference>
<keyword evidence="5" id="KW-0804">Transcription</keyword>
<dbReference type="Gene3D" id="1.10.10.10">
    <property type="entry name" value="Winged helix-like DNA-binding domain superfamily/Winged helix DNA-binding domain"/>
    <property type="match status" value="1"/>
</dbReference>
<evidence type="ECO:0000256" key="5">
    <source>
        <dbReference type="ARBA" id="ARBA00023163"/>
    </source>
</evidence>
<accession>M4ZAM4</accession>
<organism evidence="7 8">
    <name type="scientific">Bradyrhizobium oligotrophicum S58</name>
    <dbReference type="NCBI Taxonomy" id="1245469"/>
    <lineage>
        <taxon>Bacteria</taxon>
        <taxon>Pseudomonadati</taxon>
        <taxon>Pseudomonadota</taxon>
        <taxon>Alphaproteobacteria</taxon>
        <taxon>Hyphomicrobiales</taxon>
        <taxon>Nitrobacteraceae</taxon>
        <taxon>Bradyrhizobium</taxon>
    </lineage>
</organism>
<dbReference type="GO" id="GO:0043565">
    <property type="term" value="F:sequence-specific DNA binding"/>
    <property type="evidence" value="ECO:0007669"/>
    <property type="project" value="TreeGrafter"/>
</dbReference>
<keyword evidence="4" id="KW-0238">DNA-binding</keyword>
<dbReference type="InterPro" id="IPR036390">
    <property type="entry name" value="WH_DNA-bd_sf"/>
</dbReference>
<dbReference type="Proteomes" id="UP000011841">
    <property type="component" value="Chromosome"/>
</dbReference>
<dbReference type="Pfam" id="PF03466">
    <property type="entry name" value="LysR_substrate"/>
    <property type="match status" value="1"/>
</dbReference>
<dbReference type="PROSITE" id="PS50931">
    <property type="entry name" value="HTH_LYSR"/>
    <property type="match status" value="1"/>
</dbReference>
<evidence type="ECO:0000256" key="4">
    <source>
        <dbReference type="ARBA" id="ARBA00023125"/>
    </source>
</evidence>
<dbReference type="OrthoDB" id="9786526at2"/>
<dbReference type="SUPFAM" id="SSF46785">
    <property type="entry name" value="Winged helix' DNA-binding domain"/>
    <property type="match status" value="1"/>
</dbReference>
<dbReference type="FunFam" id="1.10.10.10:FF:000001">
    <property type="entry name" value="LysR family transcriptional regulator"/>
    <property type="match status" value="1"/>
</dbReference>